<dbReference type="OrthoDB" id="9806017at2"/>
<name>C7RPY9_ACCRE</name>
<dbReference type="Pfam" id="PF01455">
    <property type="entry name" value="HupF_HypC"/>
    <property type="match status" value="1"/>
</dbReference>
<protein>
    <submittedName>
        <fullName evidence="2">Hydrogenase expression/formation protein (HUPF/HYPC)</fullName>
    </submittedName>
</protein>
<evidence type="ECO:0000256" key="1">
    <source>
        <dbReference type="ARBA" id="ARBA00006018"/>
    </source>
</evidence>
<dbReference type="AlphaFoldDB" id="C7RPY9"/>
<dbReference type="eggNOG" id="COG0298">
    <property type="taxonomic scope" value="Bacteria"/>
</dbReference>
<gene>
    <name evidence="2" type="ordered locus">CAP2UW1_2284</name>
</gene>
<organism evidence="2">
    <name type="scientific">Accumulibacter regalis</name>
    <dbReference type="NCBI Taxonomy" id="522306"/>
    <lineage>
        <taxon>Bacteria</taxon>
        <taxon>Pseudomonadati</taxon>
        <taxon>Pseudomonadota</taxon>
        <taxon>Betaproteobacteria</taxon>
        <taxon>Candidatus Accumulibacter</taxon>
    </lineage>
</organism>
<dbReference type="Gene3D" id="2.30.30.140">
    <property type="match status" value="1"/>
</dbReference>
<evidence type="ECO:0000313" key="2">
    <source>
        <dbReference type="EMBL" id="ACV35575.1"/>
    </source>
</evidence>
<dbReference type="STRING" id="522306.CAP2UW1_2284"/>
<proteinExistence type="inferred from homology"/>
<dbReference type="HOGENOM" id="CLU_159381_0_1_4"/>
<comment type="similarity">
    <text evidence="1">Belongs to the HupF/HypC family.</text>
</comment>
<dbReference type="EMBL" id="CP001715">
    <property type="protein sequence ID" value="ACV35575.1"/>
    <property type="molecule type" value="Genomic_DNA"/>
</dbReference>
<dbReference type="KEGG" id="app:CAP2UW1_2284"/>
<sequence>MCLSLPMQLVALEDAGGEGGEFALVERRQGSAVRRERINMMLIGPQPLGTWVLASLGMAREVVDDDALVLIEDALAALSASLAGEYDPEQHFADLRAD</sequence>
<dbReference type="InterPro" id="IPR001109">
    <property type="entry name" value="Hydrogenase_HupF/HypC"/>
</dbReference>
<reference evidence="2" key="2">
    <citation type="submission" date="2009-09" db="EMBL/GenBank/DDBJ databases">
        <title>Complete sequence of chromosome of Candidatus Accumulibacter phosphatis clade IIA str. UW-1.</title>
        <authorList>
            <consortium name="US DOE Joint Genome Institute"/>
            <person name="Martin H.G."/>
            <person name="Ivanova N."/>
            <person name="Kunin V."/>
            <person name="Warnecke F."/>
            <person name="Barry K."/>
            <person name="He S."/>
            <person name="Salamov A."/>
            <person name="Szeto E."/>
            <person name="Dalin E."/>
            <person name="Pangilinan J.L."/>
            <person name="Lapidus A."/>
            <person name="Lowry S."/>
            <person name="Kyrpides N.C."/>
            <person name="McMahon K.D."/>
            <person name="Hugenholtz P."/>
        </authorList>
    </citation>
    <scope>NUCLEOTIDE SEQUENCE [LARGE SCALE GENOMIC DNA]</scope>
    <source>
        <strain evidence="2">UW-1</strain>
    </source>
</reference>
<reference evidence="2" key="1">
    <citation type="submission" date="2009-08" db="EMBL/GenBank/DDBJ databases">
        <authorList>
            <consortium name="US DOE Joint Genome Institute"/>
            <person name="Lucas S."/>
            <person name="Copeland A."/>
            <person name="Lapidus A."/>
            <person name="Glavina del Rio T."/>
            <person name="Dalin E."/>
            <person name="Tice H."/>
            <person name="Bruce D."/>
            <person name="Barry K."/>
            <person name="Pitluck S."/>
            <person name="Lowry S."/>
            <person name="Larimer F."/>
            <person name="Land M."/>
            <person name="Hauser L."/>
            <person name="Kyrpides N."/>
            <person name="Ivanova N."/>
            <person name="McMahon K.D."/>
            <person name="Hugenholtz P."/>
        </authorList>
    </citation>
    <scope>NUCLEOTIDE SEQUENCE</scope>
    <source>
        <strain evidence="2">UW-1</strain>
    </source>
</reference>
<accession>C7RPY9</accession>
<dbReference type="SUPFAM" id="SSF159127">
    <property type="entry name" value="HupF/HypC-like"/>
    <property type="match status" value="1"/>
</dbReference>